<evidence type="ECO:0000313" key="2">
    <source>
        <dbReference type="Proteomes" id="UP000799441"/>
    </source>
</evidence>
<organism evidence="1 2">
    <name type="scientific">Polychaeton citri CBS 116435</name>
    <dbReference type="NCBI Taxonomy" id="1314669"/>
    <lineage>
        <taxon>Eukaryota</taxon>
        <taxon>Fungi</taxon>
        <taxon>Dikarya</taxon>
        <taxon>Ascomycota</taxon>
        <taxon>Pezizomycotina</taxon>
        <taxon>Dothideomycetes</taxon>
        <taxon>Dothideomycetidae</taxon>
        <taxon>Capnodiales</taxon>
        <taxon>Capnodiaceae</taxon>
        <taxon>Polychaeton</taxon>
    </lineage>
</organism>
<reference evidence="1" key="1">
    <citation type="journal article" date="2020" name="Stud. Mycol.">
        <title>101 Dothideomycetes genomes: a test case for predicting lifestyles and emergence of pathogens.</title>
        <authorList>
            <person name="Haridas S."/>
            <person name="Albert R."/>
            <person name="Binder M."/>
            <person name="Bloem J."/>
            <person name="Labutti K."/>
            <person name="Salamov A."/>
            <person name="Andreopoulos B."/>
            <person name="Baker S."/>
            <person name="Barry K."/>
            <person name="Bills G."/>
            <person name="Bluhm B."/>
            <person name="Cannon C."/>
            <person name="Castanera R."/>
            <person name="Culley D."/>
            <person name="Daum C."/>
            <person name="Ezra D."/>
            <person name="Gonzalez J."/>
            <person name="Henrissat B."/>
            <person name="Kuo A."/>
            <person name="Liang C."/>
            <person name="Lipzen A."/>
            <person name="Lutzoni F."/>
            <person name="Magnuson J."/>
            <person name="Mondo S."/>
            <person name="Nolan M."/>
            <person name="Ohm R."/>
            <person name="Pangilinan J."/>
            <person name="Park H.-J."/>
            <person name="Ramirez L."/>
            <person name="Alfaro M."/>
            <person name="Sun H."/>
            <person name="Tritt A."/>
            <person name="Yoshinaga Y."/>
            <person name="Zwiers L.-H."/>
            <person name="Turgeon B."/>
            <person name="Goodwin S."/>
            <person name="Spatafora J."/>
            <person name="Crous P."/>
            <person name="Grigoriev I."/>
        </authorList>
    </citation>
    <scope>NUCLEOTIDE SEQUENCE</scope>
    <source>
        <strain evidence="1">CBS 116435</strain>
    </source>
</reference>
<evidence type="ECO:0000313" key="1">
    <source>
        <dbReference type="EMBL" id="KAF2718301.1"/>
    </source>
</evidence>
<proteinExistence type="predicted"/>
<gene>
    <name evidence="1" type="ORF">K431DRAFT_306202</name>
</gene>
<dbReference type="OrthoDB" id="436496at2759"/>
<accession>A0A9P4Q4P9</accession>
<dbReference type="AlphaFoldDB" id="A0A9P4Q4P9"/>
<dbReference type="Proteomes" id="UP000799441">
    <property type="component" value="Unassembled WGS sequence"/>
</dbReference>
<keyword evidence="2" id="KW-1185">Reference proteome</keyword>
<protein>
    <submittedName>
        <fullName evidence="1">Uncharacterized protein</fullName>
    </submittedName>
</protein>
<comment type="caution">
    <text evidence="1">The sequence shown here is derived from an EMBL/GenBank/DDBJ whole genome shotgun (WGS) entry which is preliminary data.</text>
</comment>
<name>A0A9P4Q4P9_9PEZI</name>
<dbReference type="EMBL" id="MU003827">
    <property type="protein sequence ID" value="KAF2718301.1"/>
    <property type="molecule type" value="Genomic_DNA"/>
</dbReference>
<sequence>MPSIGCITISLQSQYNGMRLSEYPATETLLFGAQEAQGTFPPFCPSERRSLPVFDALIETNSASQFWVNYTCQPPPEYSATRYYYFKLFVRDTCLISWCTSAADQWSGKVMHGLFNGRTDFLGRQTVREKRALQFPTKGIHEGYFEIKVYRSNTRRREEPKYQTPSGAFPGVGGVVTSKIGEVKLGQPQRMYSFALLDPIDKPFTTIRYHHRSYEQLIQMGVLDNEDELLKNKFHYGSPSPIKDCPPVDAQLPGYKLVATEDDHIYEDDDEKDDTHKTSANLPPLLERAKSSLVVHKMPIINEGSDC</sequence>